<dbReference type="GO" id="GO:0009522">
    <property type="term" value="C:photosystem I"/>
    <property type="evidence" value="ECO:0007669"/>
    <property type="project" value="UniProtKB-KW"/>
</dbReference>
<evidence type="ECO:0000313" key="9">
    <source>
        <dbReference type="Proteomes" id="UP001485043"/>
    </source>
</evidence>
<evidence type="ECO:0000256" key="5">
    <source>
        <dbReference type="ARBA" id="ARBA00022991"/>
    </source>
</evidence>
<dbReference type="InterPro" id="IPR001344">
    <property type="entry name" value="Chloro_AB-bd_pln"/>
</dbReference>
<gene>
    <name evidence="8" type="ORF">WJX84_008610</name>
</gene>
<name>A0AAW1SR47_9CHLO</name>
<feature type="binding site" evidence="6">
    <location>
        <position position="46"/>
    </location>
    <ligand>
        <name>chlorophyll a</name>
        <dbReference type="ChEBI" id="CHEBI:58416"/>
        <label>1</label>
    </ligand>
</feature>
<feature type="binding site" evidence="6">
    <location>
        <position position="49"/>
    </location>
    <ligand>
        <name>chlorophyll a</name>
        <dbReference type="ChEBI" id="CHEBI:58416"/>
        <label>1</label>
    </ligand>
</feature>
<keyword evidence="7" id="KW-0603">Photosystem I</keyword>
<evidence type="ECO:0000256" key="6">
    <source>
        <dbReference type="PIRSR" id="PIRSR601344-1"/>
    </source>
</evidence>
<keyword evidence="7" id="KW-0604">Photosystem II</keyword>
<dbReference type="EMBL" id="JALJOV010001248">
    <property type="protein sequence ID" value="KAK9851339.1"/>
    <property type="molecule type" value="Genomic_DNA"/>
</dbReference>
<keyword evidence="4 7" id="KW-0934">Plastid</keyword>
<keyword evidence="1 6" id="KW-0148">Chlorophyll</keyword>
<sequence>MGKQPFLGLEGLFEGSGDPAYPGGPFFNFAGFGQDADSLQTLKTQELKNGRLAMLAFFGFGSQAVITHQGHGRTFQ</sequence>
<protein>
    <recommendedName>
        <fullName evidence="7">Chlorophyll a-b binding protein, chloroplastic</fullName>
    </recommendedName>
</protein>
<dbReference type="Gene3D" id="1.10.3460.10">
    <property type="entry name" value="Chlorophyll a/b binding protein domain"/>
    <property type="match status" value="1"/>
</dbReference>
<organism evidence="8 9">
    <name type="scientific">Apatococcus fuscideae</name>
    <dbReference type="NCBI Taxonomy" id="2026836"/>
    <lineage>
        <taxon>Eukaryota</taxon>
        <taxon>Viridiplantae</taxon>
        <taxon>Chlorophyta</taxon>
        <taxon>core chlorophytes</taxon>
        <taxon>Trebouxiophyceae</taxon>
        <taxon>Chlorellales</taxon>
        <taxon>Chlorellaceae</taxon>
        <taxon>Apatococcus</taxon>
    </lineage>
</organism>
<dbReference type="GO" id="GO:0009765">
    <property type="term" value="P:photosynthesis, light harvesting"/>
    <property type="evidence" value="ECO:0007669"/>
    <property type="project" value="InterPro"/>
</dbReference>
<feature type="binding site" evidence="6">
    <location>
        <position position="63"/>
    </location>
    <ligand>
        <name>chlorophyll a</name>
        <dbReference type="ChEBI" id="CHEBI:58416"/>
        <label>1</label>
    </ligand>
</feature>
<dbReference type="SUPFAM" id="SSF103511">
    <property type="entry name" value="Chlorophyll a-b binding protein"/>
    <property type="match status" value="1"/>
</dbReference>
<keyword evidence="7" id="KW-0793">Thylakoid</keyword>
<evidence type="ECO:0000256" key="4">
    <source>
        <dbReference type="ARBA" id="ARBA00022640"/>
    </source>
</evidence>
<dbReference type="GO" id="GO:0016168">
    <property type="term" value="F:chlorophyll binding"/>
    <property type="evidence" value="ECO:0007669"/>
    <property type="project" value="UniProtKB-KW"/>
</dbReference>
<dbReference type="AlphaFoldDB" id="A0AAW1SR47"/>
<evidence type="ECO:0000256" key="7">
    <source>
        <dbReference type="RuleBase" id="RU363080"/>
    </source>
</evidence>
<keyword evidence="2 7" id="KW-0150">Chloroplast</keyword>
<comment type="function">
    <text evidence="7">The light-harvesting complex (LHC) functions as a light receptor, it captures and delivers excitation energy to photosystems with which it is closely associated.</text>
</comment>
<evidence type="ECO:0000256" key="3">
    <source>
        <dbReference type="ARBA" id="ARBA00022531"/>
    </source>
</evidence>
<proteinExistence type="inferred from homology"/>
<dbReference type="PANTHER" id="PTHR21649">
    <property type="entry name" value="CHLOROPHYLL A/B BINDING PROTEIN"/>
    <property type="match status" value="1"/>
</dbReference>
<dbReference type="InterPro" id="IPR022796">
    <property type="entry name" value="Chloroa_b-bind"/>
</dbReference>
<comment type="subcellular location">
    <subcellularLocation>
        <location evidence="7">Plastid</location>
        <location evidence="7">Chloroplast thylakoid membrane</location>
    </subcellularLocation>
</comment>
<keyword evidence="9" id="KW-1185">Reference proteome</keyword>
<dbReference type="Proteomes" id="UP001485043">
    <property type="component" value="Unassembled WGS sequence"/>
</dbReference>
<keyword evidence="5 7" id="KW-0157">Chromophore</keyword>
<comment type="similarity">
    <text evidence="7">Belongs to the light-harvesting chlorophyll a/b-binding (LHC) protein family.</text>
</comment>
<evidence type="ECO:0000256" key="2">
    <source>
        <dbReference type="ARBA" id="ARBA00022528"/>
    </source>
</evidence>
<reference evidence="8 9" key="1">
    <citation type="journal article" date="2024" name="Nat. Commun.">
        <title>Phylogenomics reveals the evolutionary origins of lichenization in chlorophyte algae.</title>
        <authorList>
            <person name="Puginier C."/>
            <person name="Libourel C."/>
            <person name="Otte J."/>
            <person name="Skaloud P."/>
            <person name="Haon M."/>
            <person name="Grisel S."/>
            <person name="Petersen M."/>
            <person name="Berrin J.G."/>
            <person name="Delaux P.M."/>
            <person name="Dal Grande F."/>
            <person name="Keller J."/>
        </authorList>
    </citation>
    <scope>NUCLEOTIDE SEQUENCE [LARGE SCALE GENOMIC DNA]</scope>
    <source>
        <strain evidence="8 9">SAG 2523</strain>
    </source>
</reference>
<evidence type="ECO:0000313" key="8">
    <source>
        <dbReference type="EMBL" id="KAK9851339.1"/>
    </source>
</evidence>
<feature type="binding site" evidence="6">
    <location>
        <position position="51"/>
    </location>
    <ligand>
        <name>chlorophyll a</name>
        <dbReference type="ChEBI" id="CHEBI:58416"/>
        <label>1</label>
    </ligand>
</feature>
<evidence type="ECO:0000256" key="1">
    <source>
        <dbReference type="ARBA" id="ARBA00022494"/>
    </source>
</evidence>
<keyword evidence="3 7" id="KW-0602">Photosynthesis</keyword>
<dbReference type="GO" id="GO:0009535">
    <property type="term" value="C:chloroplast thylakoid membrane"/>
    <property type="evidence" value="ECO:0007669"/>
    <property type="project" value="UniProtKB-SubCell"/>
</dbReference>
<accession>A0AAW1SR47</accession>
<dbReference type="GO" id="GO:0009523">
    <property type="term" value="C:photosystem II"/>
    <property type="evidence" value="ECO:0007669"/>
    <property type="project" value="UniProtKB-KW"/>
</dbReference>
<comment type="caution">
    <text evidence="8">The sequence shown here is derived from an EMBL/GenBank/DDBJ whole genome shotgun (WGS) entry which is preliminary data.</text>
</comment>
<dbReference type="Pfam" id="PF00504">
    <property type="entry name" value="Chloroa_b-bind"/>
    <property type="match status" value="1"/>
</dbReference>